<organism evidence="10 11">
    <name type="scientific">Qipengyuania citrea LAMA 915</name>
    <dbReference type="NCBI Taxonomy" id="1306953"/>
    <lineage>
        <taxon>Bacteria</taxon>
        <taxon>Pseudomonadati</taxon>
        <taxon>Pseudomonadota</taxon>
        <taxon>Alphaproteobacteria</taxon>
        <taxon>Sphingomonadales</taxon>
        <taxon>Erythrobacteraceae</taxon>
        <taxon>Qipengyuania</taxon>
    </lineage>
</organism>
<dbReference type="InterPro" id="IPR002371">
    <property type="entry name" value="FlgK"/>
</dbReference>
<proteinExistence type="inferred from homology"/>
<feature type="domain" description="Flagellar basal-body/hook protein C-terminal" evidence="8">
    <location>
        <begin position="405"/>
        <end position="443"/>
    </location>
</feature>
<dbReference type="GO" id="GO:0044780">
    <property type="term" value="P:bacterial-type flagellum assembly"/>
    <property type="evidence" value="ECO:0007669"/>
    <property type="project" value="InterPro"/>
</dbReference>
<dbReference type="NCBIfam" id="TIGR02492">
    <property type="entry name" value="flgK_ends"/>
    <property type="match status" value="1"/>
</dbReference>
<dbReference type="GO" id="GO:0005576">
    <property type="term" value="C:extracellular region"/>
    <property type="evidence" value="ECO:0007669"/>
    <property type="project" value="UniProtKB-SubCell"/>
</dbReference>
<feature type="domain" description="Flagellar hook-associated protein FlgK helical" evidence="9">
    <location>
        <begin position="101"/>
        <end position="319"/>
    </location>
</feature>
<dbReference type="AlphaFoldDB" id="A0A0L1KI32"/>
<evidence type="ECO:0000259" key="9">
    <source>
        <dbReference type="Pfam" id="PF22638"/>
    </source>
</evidence>
<keyword evidence="10" id="KW-0966">Cell projection</keyword>
<feature type="domain" description="Flagellar basal body rod protein N-terminal" evidence="7">
    <location>
        <begin position="7"/>
        <end position="35"/>
    </location>
</feature>
<sequence>MASDLLSIAASGARAARGALDVTAQNIANASSDGYVRRSLRIEEVAASGGAGQIGDISLSGARIAEIRRNADSFLQGEVRRTSGDLQRADVELKGLRNMESALEQSGVFNSIVEFEAVLQQLSSEPVDPSRRAAVVAEAETLANKFNITASGFEAVGEGLRFDAEAQVSGANVIGSELARVNLRLTRAGSGSSDRAALLDQRDQLLERLAGFTTVGTQFAADGTVAVSLGTNPPRSFVQGGTAGTLASATAADGTLSFSVDGQAMAPGSGSLAGAALALTELASVRTRLDTIAAGIADTVNNAQAAGSALDGSQGQPIFTGTTAGTLKVVMTSGQGLATAPAGAVAGSRDDANLSALRQSLATLDPAQQLNGLLFDVSSKVAGRNVTQSALQTIASSARISLEQQSGVDLDTEAANLIRFQQAFQASGRAMQTASDIFDTLLGIGR</sequence>
<dbReference type="InterPro" id="IPR010930">
    <property type="entry name" value="Flg_bb/hook_C_dom"/>
</dbReference>
<dbReference type="PANTHER" id="PTHR30033">
    <property type="entry name" value="FLAGELLAR HOOK-ASSOCIATED PROTEIN 1"/>
    <property type="match status" value="1"/>
</dbReference>
<protein>
    <recommendedName>
        <fullName evidence="4">Flagellar hook-associated protein 1</fullName>
    </recommendedName>
</protein>
<evidence type="ECO:0000259" key="8">
    <source>
        <dbReference type="Pfam" id="PF06429"/>
    </source>
</evidence>
<name>A0A0L1KI32_9SPHN</name>
<gene>
    <name evidence="10" type="ORF">J121_1071</name>
</gene>
<dbReference type="GO" id="GO:0009424">
    <property type="term" value="C:bacterial-type flagellum hook"/>
    <property type="evidence" value="ECO:0007669"/>
    <property type="project" value="InterPro"/>
</dbReference>
<dbReference type="RefSeq" id="WP_050599119.1">
    <property type="nucleotide sequence ID" value="NZ_JYNE01000008.1"/>
</dbReference>
<keyword evidence="10" id="KW-0969">Cilium</keyword>
<keyword evidence="6" id="KW-0975">Bacterial flagellum</keyword>
<accession>A0A0L1KI32</accession>
<evidence type="ECO:0000259" key="7">
    <source>
        <dbReference type="Pfam" id="PF00460"/>
    </source>
</evidence>
<keyword evidence="10" id="KW-0282">Flagellum</keyword>
<dbReference type="STRING" id="1306953.J121_1071"/>
<dbReference type="GO" id="GO:0005198">
    <property type="term" value="F:structural molecule activity"/>
    <property type="evidence" value="ECO:0007669"/>
    <property type="project" value="InterPro"/>
</dbReference>
<evidence type="ECO:0000256" key="1">
    <source>
        <dbReference type="ARBA" id="ARBA00004117"/>
    </source>
</evidence>
<dbReference type="Proteomes" id="UP000037446">
    <property type="component" value="Unassembled WGS sequence"/>
</dbReference>
<comment type="similarity">
    <text evidence="3">Belongs to the flagella basal body rod proteins family.</text>
</comment>
<dbReference type="GO" id="GO:0009425">
    <property type="term" value="C:bacterial-type flagellum basal body"/>
    <property type="evidence" value="ECO:0007669"/>
    <property type="project" value="UniProtKB-SubCell"/>
</dbReference>
<keyword evidence="5" id="KW-0964">Secreted</keyword>
<reference evidence="10" key="1">
    <citation type="submission" date="2015-02" db="EMBL/GenBank/DDBJ databases">
        <authorList>
            <person name="Chooi Y.-H."/>
        </authorList>
    </citation>
    <scope>NUCLEOTIDE SEQUENCE [LARGE SCALE GENOMIC DNA]</scope>
    <source>
        <strain evidence="10">LAMA 915</strain>
    </source>
</reference>
<evidence type="ECO:0000256" key="2">
    <source>
        <dbReference type="ARBA" id="ARBA00004613"/>
    </source>
</evidence>
<evidence type="ECO:0000256" key="6">
    <source>
        <dbReference type="ARBA" id="ARBA00023143"/>
    </source>
</evidence>
<dbReference type="Pfam" id="PF06429">
    <property type="entry name" value="Flg_bbr_C"/>
    <property type="match status" value="1"/>
</dbReference>
<evidence type="ECO:0000313" key="11">
    <source>
        <dbReference type="Proteomes" id="UP000037446"/>
    </source>
</evidence>
<comment type="caution">
    <text evidence="10">The sequence shown here is derived from an EMBL/GenBank/DDBJ whole genome shotgun (WGS) entry which is preliminary data.</text>
</comment>
<evidence type="ECO:0000313" key="10">
    <source>
        <dbReference type="EMBL" id="KNH03492.1"/>
    </source>
</evidence>
<dbReference type="PATRIC" id="fig|1306953.7.peg.1098"/>
<dbReference type="SUPFAM" id="SSF64518">
    <property type="entry name" value="Phase 1 flagellin"/>
    <property type="match status" value="1"/>
</dbReference>
<dbReference type="InterPro" id="IPR001444">
    <property type="entry name" value="Flag_bb_rod_N"/>
</dbReference>
<comment type="subcellular location">
    <subcellularLocation>
        <location evidence="1">Bacterial flagellum basal body</location>
    </subcellularLocation>
    <subcellularLocation>
        <location evidence="2">Secreted</location>
    </subcellularLocation>
</comment>
<dbReference type="Pfam" id="PF22638">
    <property type="entry name" value="FlgK_D1"/>
    <property type="match status" value="1"/>
</dbReference>
<dbReference type="Pfam" id="PF00460">
    <property type="entry name" value="Flg_bb_rod"/>
    <property type="match status" value="1"/>
</dbReference>
<evidence type="ECO:0000256" key="4">
    <source>
        <dbReference type="ARBA" id="ARBA00016244"/>
    </source>
</evidence>
<evidence type="ECO:0000256" key="5">
    <source>
        <dbReference type="ARBA" id="ARBA00022525"/>
    </source>
</evidence>
<dbReference type="InterPro" id="IPR053927">
    <property type="entry name" value="FlgK_helical"/>
</dbReference>
<dbReference type="EMBL" id="JYNE01000008">
    <property type="protein sequence ID" value="KNH03492.1"/>
    <property type="molecule type" value="Genomic_DNA"/>
</dbReference>
<evidence type="ECO:0000256" key="3">
    <source>
        <dbReference type="ARBA" id="ARBA00009677"/>
    </source>
</evidence>